<dbReference type="EnsemblPlants" id="KQK93878">
    <property type="protein sequence ID" value="KQK93878"/>
    <property type="gene ID" value="SETIT_027386mg"/>
</dbReference>
<dbReference type="Pfam" id="PF04578">
    <property type="entry name" value="DUF594"/>
    <property type="match status" value="1"/>
</dbReference>
<organism evidence="4 5">
    <name type="scientific">Setaria italica</name>
    <name type="common">Foxtail millet</name>
    <name type="synonym">Panicum italicum</name>
    <dbReference type="NCBI Taxonomy" id="4555"/>
    <lineage>
        <taxon>Eukaryota</taxon>
        <taxon>Viridiplantae</taxon>
        <taxon>Streptophyta</taxon>
        <taxon>Embryophyta</taxon>
        <taxon>Tracheophyta</taxon>
        <taxon>Spermatophyta</taxon>
        <taxon>Magnoliopsida</taxon>
        <taxon>Liliopsida</taxon>
        <taxon>Poales</taxon>
        <taxon>Poaceae</taxon>
        <taxon>PACMAD clade</taxon>
        <taxon>Panicoideae</taxon>
        <taxon>Panicodae</taxon>
        <taxon>Paniceae</taxon>
        <taxon>Cenchrinae</taxon>
        <taxon>Setaria</taxon>
    </lineage>
</organism>
<feature type="transmembrane region" description="Helical" evidence="1">
    <location>
        <begin position="266"/>
        <end position="287"/>
    </location>
</feature>
<reference evidence="3" key="2">
    <citation type="submission" date="2015-07" db="EMBL/GenBank/DDBJ databases">
        <authorList>
            <person name="Noorani M."/>
        </authorList>
    </citation>
    <scope>NUCLEOTIDE SEQUENCE</scope>
    <source>
        <strain evidence="3">Yugu1</strain>
    </source>
</reference>
<evidence type="ECO:0000313" key="3">
    <source>
        <dbReference type="EMBL" id="RCV37396.1"/>
    </source>
</evidence>
<dbReference type="Pfam" id="PF13968">
    <property type="entry name" value="DUF4220"/>
    <property type="match status" value="1"/>
</dbReference>
<feature type="transmembrane region" description="Helical" evidence="1">
    <location>
        <begin position="224"/>
        <end position="246"/>
    </location>
</feature>
<dbReference type="AlphaFoldDB" id="K3ZLC9"/>
<protein>
    <recommendedName>
        <fullName evidence="2">DUF4220 domain-containing protein</fullName>
    </recommendedName>
</protein>
<dbReference type="PANTHER" id="PTHR31325">
    <property type="entry name" value="OS01G0798800 PROTEIN-RELATED"/>
    <property type="match status" value="1"/>
</dbReference>
<proteinExistence type="predicted"/>
<keyword evidence="5" id="KW-1185">Reference proteome</keyword>
<accession>K3ZLC9</accession>
<dbReference type="HOGENOM" id="CLU_009180_4_0_1"/>
<keyword evidence="1" id="KW-0472">Membrane</keyword>
<keyword evidence="1" id="KW-1133">Transmembrane helix</keyword>
<dbReference type="EMBL" id="AGNK02004692">
    <property type="status" value="NOT_ANNOTATED_CDS"/>
    <property type="molecule type" value="Genomic_DNA"/>
</dbReference>
<dbReference type="EMBL" id="CM003535">
    <property type="protein sequence ID" value="RCV37396.1"/>
    <property type="molecule type" value="Genomic_DNA"/>
</dbReference>
<sequence length="541" mass="61193">MPKYIIPNYLRRCIWLAYTSRDVLAIYALATIFNRNARASEHAGMATSLEDLWAPLLLVHLGGRDEITALNIQENEQWTRHAMTIVSQVTVALYAFYKSWPRAADGRILLSAIMLFISGIIKFCEKPLALRSASINRLVPVSSIIKGKKRKPNAWERCFTEVDARYKSCWKKGPRQEDQPILSEMDQVQVILSDISLLAAVGKEKKKHVLAPLKPGLIYTRANVIYAPAYMACDFLLVPALYIAAITLFVTGDKKGYNTTDMKMTYIFMVFTAVLDVVGMLISWLVYGLMSKTRKPALCMTLPKYHLIDSVAKRMKPKTGCLLKSDVTEFVVYKLLKPGKVEGLDLSSYRILSLTEHNWALSDDLREYVRDKGPESTIRRSYSRTRRAYRSTVKDYPLFHDACKLAEELMAMGQEEEGQEKRSKLMFGVWTGMLCYSASMCRGYLHAKSLGEGGEFFSYIWIVISLKGGQDIGRQASDVRGSDDVWSPNRGVRTRYPVAVWSWCVNIVLVLLPASSLAAYRVLSIYFACCCRMDVHAVACD</sequence>
<reference evidence="4" key="3">
    <citation type="submission" date="2018-08" db="UniProtKB">
        <authorList>
            <consortium name="EnsemblPlants"/>
        </authorList>
    </citation>
    <scope>IDENTIFICATION</scope>
    <source>
        <strain evidence="4">Yugu1</strain>
    </source>
</reference>
<dbReference type="InterPro" id="IPR025315">
    <property type="entry name" value="DUF4220"/>
</dbReference>
<dbReference type="InterPro" id="IPR007658">
    <property type="entry name" value="DUF594"/>
</dbReference>
<evidence type="ECO:0000259" key="2">
    <source>
        <dbReference type="Pfam" id="PF13968"/>
    </source>
</evidence>
<gene>
    <name evidence="3" type="ORF">SETIT_8G059200v2</name>
</gene>
<feature type="domain" description="DUF4220" evidence="2">
    <location>
        <begin position="15"/>
        <end position="166"/>
    </location>
</feature>
<dbReference type="Proteomes" id="UP000004995">
    <property type="component" value="Unassembled WGS sequence"/>
</dbReference>
<evidence type="ECO:0000313" key="4">
    <source>
        <dbReference type="EnsemblPlants" id="KQK93878"/>
    </source>
</evidence>
<evidence type="ECO:0000256" key="1">
    <source>
        <dbReference type="SAM" id="Phobius"/>
    </source>
</evidence>
<name>K3ZLC9_SETIT</name>
<dbReference type="OrthoDB" id="679215at2759"/>
<feature type="transmembrane region" description="Helical" evidence="1">
    <location>
        <begin position="500"/>
        <end position="523"/>
    </location>
</feature>
<reference evidence="3 5" key="1">
    <citation type="journal article" date="2012" name="Nat. Biotechnol.">
        <title>Reference genome sequence of the model plant Setaria.</title>
        <authorList>
            <person name="Bennetzen J.L."/>
            <person name="Schmutz J."/>
            <person name="Wang H."/>
            <person name="Percifield R."/>
            <person name="Hawkins J."/>
            <person name="Pontaroli A.C."/>
            <person name="Estep M."/>
            <person name="Feng L."/>
            <person name="Vaughn J.N."/>
            <person name="Grimwood J."/>
            <person name="Jenkins J."/>
            <person name="Barry K."/>
            <person name="Lindquist E."/>
            <person name="Hellsten U."/>
            <person name="Deshpande S."/>
            <person name="Wang X."/>
            <person name="Wu X."/>
            <person name="Mitros T."/>
            <person name="Triplett J."/>
            <person name="Yang X."/>
            <person name="Ye C.Y."/>
            <person name="Mauro-Herrera M."/>
            <person name="Wang L."/>
            <person name="Li P."/>
            <person name="Sharma M."/>
            <person name="Sharma R."/>
            <person name="Ronald P.C."/>
            <person name="Panaud O."/>
            <person name="Kellogg E.A."/>
            <person name="Brutnell T.P."/>
            <person name="Doust A.N."/>
            <person name="Tuskan G.A."/>
            <person name="Rokhsar D."/>
            <person name="Devos K.M."/>
        </authorList>
    </citation>
    <scope>NUCLEOTIDE SEQUENCE [LARGE SCALE GENOMIC DNA]</scope>
    <source>
        <strain evidence="5">cv. Yugu1</strain>
        <strain evidence="3">Yugu1</strain>
    </source>
</reference>
<keyword evidence="1" id="KW-0812">Transmembrane</keyword>
<evidence type="ECO:0000313" key="5">
    <source>
        <dbReference type="Proteomes" id="UP000004995"/>
    </source>
</evidence>
<dbReference type="Gramene" id="KQK93878">
    <property type="protein sequence ID" value="KQK93878"/>
    <property type="gene ID" value="SETIT_027386mg"/>
</dbReference>